<feature type="domain" description="Fibronectin type-III" evidence="5">
    <location>
        <begin position="18"/>
        <end position="107"/>
    </location>
</feature>
<gene>
    <name evidence="7" type="ORF">KIL84_021469</name>
</gene>
<dbReference type="Proteomes" id="UP000827986">
    <property type="component" value="Unassembled WGS sequence"/>
</dbReference>
<comment type="caution">
    <text evidence="7">The sequence shown here is derived from an EMBL/GenBank/DDBJ whole genome shotgun (WGS) entry which is preliminary data.</text>
</comment>
<dbReference type="Gene3D" id="2.60.40.10">
    <property type="entry name" value="Immunoglobulins"/>
    <property type="match status" value="2"/>
</dbReference>
<dbReference type="InterPro" id="IPR013783">
    <property type="entry name" value="Ig-like_fold"/>
</dbReference>
<dbReference type="GO" id="GO:0005886">
    <property type="term" value="C:plasma membrane"/>
    <property type="evidence" value="ECO:0007669"/>
    <property type="project" value="TreeGrafter"/>
</dbReference>
<dbReference type="InterPro" id="IPR015373">
    <property type="entry name" value="Interferon/interleukin_rcp_dom"/>
</dbReference>
<feature type="domain" description="Interferon/interleukin receptor" evidence="6">
    <location>
        <begin position="121"/>
        <end position="217"/>
    </location>
</feature>
<dbReference type="PANTHER" id="PTHR20859">
    <property type="entry name" value="INTERFERON/INTERLEUKIN RECEPTOR"/>
    <property type="match status" value="1"/>
</dbReference>
<dbReference type="PANTHER" id="PTHR20859:SF53">
    <property type="entry name" value="INTERLEUKIN-22 RECEPTOR SUBUNIT ALPHA-1"/>
    <property type="match status" value="1"/>
</dbReference>
<evidence type="ECO:0000259" key="5">
    <source>
        <dbReference type="Pfam" id="PF01108"/>
    </source>
</evidence>
<evidence type="ECO:0000313" key="7">
    <source>
        <dbReference type="EMBL" id="KAH1175055.1"/>
    </source>
</evidence>
<keyword evidence="4" id="KW-0675">Receptor</keyword>
<evidence type="ECO:0000256" key="2">
    <source>
        <dbReference type="ARBA" id="ARBA00022729"/>
    </source>
</evidence>
<evidence type="ECO:0000259" key="6">
    <source>
        <dbReference type="Pfam" id="PF09294"/>
    </source>
</evidence>
<evidence type="ECO:0000256" key="4">
    <source>
        <dbReference type="ARBA" id="ARBA00023170"/>
    </source>
</evidence>
<proteinExistence type="inferred from homology"/>
<name>A0A9D3X9N8_9SAUR</name>
<dbReference type="FunFam" id="2.60.40.10:FF:000348">
    <property type="entry name" value="Interleukin 20 receptor subunit alpha"/>
    <property type="match status" value="1"/>
</dbReference>
<comment type="similarity">
    <text evidence="1">Belongs to the type II cytokine receptor family.</text>
</comment>
<dbReference type="EMBL" id="JAHDVG010000478">
    <property type="protein sequence ID" value="KAH1175055.1"/>
    <property type="molecule type" value="Genomic_DNA"/>
</dbReference>
<keyword evidence="3" id="KW-1015">Disulfide bond</keyword>
<dbReference type="InterPro" id="IPR036116">
    <property type="entry name" value="FN3_sf"/>
</dbReference>
<dbReference type="Pfam" id="PF01108">
    <property type="entry name" value="Tissue_fac"/>
    <property type="match status" value="1"/>
</dbReference>
<dbReference type="InterPro" id="IPR050650">
    <property type="entry name" value="Type-II_Cytokine-TF_Rcpt"/>
</dbReference>
<evidence type="ECO:0000256" key="1">
    <source>
        <dbReference type="ARBA" id="ARBA00005399"/>
    </source>
</evidence>
<sequence length="538" mass="61066">MTWKVPFNASSLVPLGCSIAERSPLLKHAAFSSTNFENIFKWESEAETPPGTVYEVQYKRYGDEDWLQKSECQNITQPFCNLTHETENFGEPYYARVRAIVQNCCSSDWVCSQRFYPREDTTIGKPAVKYVPSVRSIKFFIQPPYTPLRDEDGSQLTVEDIYSRFGTIDYHMMLFSQKTHQEWEKNENKKEFEVSDLNPDTEYNVTIYLKYLEKRSQPHVFSVSTLPDVQLMPINLLQQTSLFPLQKTAYQQQANVLAFQPIIQPVSLVDGFSSAYAPQIAQENLPCTLNKKPLALTYGVCIESPRCINRMPDQMLQGISPERFVSGKLKTKTPGERYCGENYKEQRPKLVERGLWESSDTDMTGSVFSMGPAQQLMLQTDCEEAKLHMPQQSLSLLQEGGNYRRQMAGLLPLLSSLTVDTNSVSEDGLPPSSSSPLLKSVCTCNDLPEERSTGQLMSLDSLSYPENKRQPPDFQTTDVLPAAREPGCLELNAIASHASSSIQDNDMLLTMLFRDLDLKFLYQPIKCFDCEVETESFP</sequence>
<evidence type="ECO:0000313" key="8">
    <source>
        <dbReference type="Proteomes" id="UP000827986"/>
    </source>
</evidence>
<reference evidence="7" key="1">
    <citation type="submission" date="2021-09" db="EMBL/GenBank/DDBJ databases">
        <title>The genome of Mauremys mutica provides insights into the evolution of semi-aquatic lifestyle.</title>
        <authorList>
            <person name="Gong S."/>
            <person name="Gao Y."/>
        </authorList>
    </citation>
    <scope>NUCLEOTIDE SEQUENCE</scope>
    <source>
        <strain evidence="7">MM-2020</strain>
        <tissue evidence="7">Muscle</tissue>
    </source>
</reference>
<dbReference type="SUPFAM" id="SSF49265">
    <property type="entry name" value="Fibronectin type III"/>
    <property type="match status" value="2"/>
</dbReference>
<evidence type="ECO:0000256" key="3">
    <source>
        <dbReference type="ARBA" id="ARBA00023157"/>
    </source>
</evidence>
<keyword evidence="8" id="KW-1185">Reference proteome</keyword>
<protein>
    <recommendedName>
        <fullName evidence="9">Interleukin-22 receptor subunit alpha-1</fullName>
    </recommendedName>
</protein>
<dbReference type="Pfam" id="PF09294">
    <property type="entry name" value="Interfer-bind"/>
    <property type="match status" value="1"/>
</dbReference>
<evidence type="ECO:0008006" key="9">
    <source>
        <dbReference type="Google" id="ProtNLM"/>
    </source>
</evidence>
<keyword evidence="2" id="KW-0732">Signal</keyword>
<dbReference type="AlphaFoldDB" id="A0A9D3X9N8"/>
<accession>A0A9D3X9N8</accession>
<organism evidence="7 8">
    <name type="scientific">Mauremys mutica</name>
    <name type="common">yellowpond turtle</name>
    <dbReference type="NCBI Taxonomy" id="74926"/>
    <lineage>
        <taxon>Eukaryota</taxon>
        <taxon>Metazoa</taxon>
        <taxon>Chordata</taxon>
        <taxon>Craniata</taxon>
        <taxon>Vertebrata</taxon>
        <taxon>Euteleostomi</taxon>
        <taxon>Archelosauria</taxon>
        <taxon>Testudinata</taxon>
        <taxon>Testudines</taxon>
        <taxon>Cryptodira</taxon>
        <taxon>Durocryptodira</taxon>
        <taxon>Testudinoidea</taxon>
        <taxon>Geoemydidae</taxon>
        <taxon>Geoemydinae</taxon>
        <taxon>Mauremys</taxon>
    </lineage>
</organism>
<dbReference type="InterPro" id="IPR003961">
    <property type="entry name" value="FN3_dom"/>
</dbReference>
<dbReference type="GO" id="GO:0004896">
    <property type="term" value="F:cytokine receptor activity"/>
    <property type="evidence" value="ECO:0007669"/>
    <property type="project" value="TreeGrafter"/>
</dbReference>